<dbReference type="GO" id="GO:0006513">
    <property type="term" value="P:protein monoubiquitination"/>
    <property type="evidence" value="ECO:0007669"/>
    <property type="project" value="InterPro"/>
</dbReference>
<evidence type="ECO:0000256" key="9">
    <source>
        <dbReference type="ARBA" id="ARBA00022763"/>
    </source>
</evidence>
<feature type="compositionally biased region" description="Basic and acidic residues" evidence="19">
    <location>
        <begin position="415"/>
        <end position="438"/>
    </location>
</feature>
<dbReference type="Gene3D" id="3.30.40.10">
    <property type="entry name" value="Zinc/RING finger domain, C3HC4 (zinc finger)"/>
    <property type="match status" value="1"/>
</dbReference>
<evidence type="ECO:0000256" key="11">
    <source>
        <dbReference type="ARBA" id="ARBA00022786"/>
    </source>
</evidence>
<dbReference type="FunFam" id="3.30.40.10:FF:000172">
    <property type="entry name" value="E3 ubiquitin-protein ligase RAD18"/>
    <property type="match status" value="1"/>
</dbReference>
<dbReference type="NCBIfam" id="TIGR00599">
    <property type="entry name" value="rad18"/>
    <property type="match status" value="1"/>
</dbReference>
<keyword evidence="13 18" id="KW-0238">DNA-binding</keyword>
<comment type="caution">
    <text evidence="23">The sequence shown here is derived from an EMBL/GenBank/DDBJ whole genome shotgun (WGS) entry which is preliminary data.</text>
</comment>
<dbReference type="Pfam" id="PF02037">
    <property type="entry name" value="SAP"/>
    <property type="match status" value="1"/>
</dbReference>
<evidence type="ECO:0000256" key="2">
    <source>
        <dbReference type="ARBA" id="ARBA00004123"/>
    </source>
</evidence>
<evidence type="ECO:0000313" key="24">
    <source>
        <dbReference type="Proteomes" id="UP000837801"/>
    </source>
</evidence>
<accession>A0A9P0VXP2</accession>
<comment type="catalytic activity">
    <reaction evidence="1 18">
        <text>S-ubiquitinyl-[E2 ubiquitin-conjugating enzyme]-L-cysteine + [acceptor protein]-L-lysine = [E2 ubiquitin-conjugating enzyme]-L-cysteine + N(6)-ubiquitinyl-[acceptor protein]-L-lysine.</text>
        <dbReference type="EC" id="2.3.2.27"/>
    </reaction>
</comment>
<evidence type="ECO:0000259" key="20">
    <source>
        <dbReference type="PROSITE" id="PS50089"/>
    </source>
</evidence>
<dbReference type="PROSITE" id="PS50089">
    <property type="entry name" value="ZF_RING_2"/>
    <property type="match status" value="1"/>
</dbReference>
<dbReference type="GO" id="GO:0006301">
    <property type="term" value="P:DNA damage tolerance"/>
    <property type="evidence" value="ECO:0007669"/>
    <property type="project" value="InterPro"/>
</dbReference>
<dbReference type="PANTHER" id="PTHR14134:SF2">
    <property type="entry name" value="E3 UBIQUITIN-PROTEIN LIGASE RAD18"/>
    <property type="match status" value="1"/>
</dbReference>
<dbReference type="PROSITE" id="PS00518">
    <property type="entry name" value="ZF_RING_1"/>
    <property type="match status" value="1"/>
</dbReference>
<keyword evidence="8 18" id="KW-0479">Metal-binding</keyword>
<keyword evidence="7 18" id="KW-0808">Transferase</keyword>
<keyword evidence="10 16" id="KW-0863">Zinc-finger</keyword>
<comment type="pathway">
    <text evidence="3 18">Protein modification; protein ubiquitination.</text>
</comment>
<feature type="domain" description="UBZ4-type" evidence="22">
    <location>
        <begin position="195"/>
        <end position="223"/>
    </location>
</feature>
<feature type="region of interest" description="Disordered" evidence="19">
    <location>
        <begin position="246"/>
        <end position="265"/>
    </location>
</feature>
<dbReference type="SUPFAM" id="SSF57850">
    <property type="entry name" value="RING/U-box"/>
    <property type="match status" value="1"/>
</dbReference>
<dbReference type="Gene3D" id="3.30.160.60">
    <property type="entry name" value="Classic Zinc Finger"/>
    <property type="match status" value="1"/>
</dbReference>
<gene>
    <name evidence="23" type="ORF">CLIB1423_06S01266</name>
</gene>
<protein>
    <recommendedName>
        <fullName evidence="6 18">Postreplication repair E3 ubiquitin-protein ligase RAD18</fullName>
        <ecNumber evidence="5 18">2.3.2.27</ecNumber>
    </recommendedName>
    <alternativeName>
        <fullName evidence="18">RING-type E3 ubiquitin transferase RAD18</fullName>
    </alternativeName>
</protein>
<feature type="domain" description="SAP" evidence="21">
    <location>
        <begin position="295"/>
        <end position="329"/>
    </location>
</feature>
<dbReference type="GO" id="GO:0097505">
    <property type="term" value="C:Rad6-Rad18 complex"/>
    <property type="evidence" value="ECO:0007669"/>
    <property type="project" value="TreeGrafter"/>
</dbReference>
<evidence type="ECO:0000256" key="7">
    <source>
        <dbReference type="ARBA" id="ARBA00022679"/>
    </source>
</evidence>
<sequence length="479" mass="53851">MSSNPFAKNLENVTDPTDWNSSQIPDLTDLDSLLRCFICKEFLRAPVMTGCNHTFCSQCIREYLITNSHCPLCDSEQYESNLKRVIQLEEVVLCYSKVRSTLLSCLKLPEEVAQKRQENSAKAVQDEIIEIGSDDEEGNNLNERSITKDVETICEQETATPVVEKEQEETPRKKRKTAIGTQLTSMDSIPTRDQLVECPICSKIMSAEILQTNHIDNCLSRSPSDSPKPSGSAGISSFFQPKVSSSTSASNLSSSSSNDSNNFGSSYKKKSNQDFYFKEASKHHNDIKKLPKLDFSSLTTPRLKDKLVNLKLPTQGTRIQLELRYNQYYILFNSNLDSSHPVSEKVLKQKLNQWELSHSSFSSNQVNSKNSLFDFGGSNPTLKNITDKNFSVSEWLNAYKGEFARLTRLAKKSMKEKVAEENPNKEDPALENEGKGDIDMVGTSGEDHDTKESVDIPVKENEENILVGNQEEQHKVITT</sequence>
<dbReference type="InterPro" id="IPR001841">
    <property type="entry name" value="Znf_RING"/>
</dbReference>
<dbReference type="PANTHER" id="PTHR14134">
    <property type="entry name" value="E3 UBIQUITIN-PROTEIN LIGASE RAD18"/>
    <property type="match status" value="1"/>
</dbReference>
<keyword evidence="14 17" id="KW-0234">DNA repair</keyword>
<dbReference type="EC" id="2.3.2.27" evidence="5 18"/>
<evidence type="ECO:0000256" key="14">
    <source>
        <dbReference type="ARBA" id="ARBA00023204"/>
    </source>
</evidence>
<evidence type="ECO:0000256" key="8">
    <source>
        <dbReference type="ARBA" id="ARBA00022723"/>
    </source>
</evidence>
<evidence type="ECO:0000256" key="10">
    <source>
        <dbReference type="ARBA" id="ARBA00022771"/>
    </source>
</evidence>
<dbReference type="GO" id="GO:0005634">
    <property type="term" value="C:nucleus"/>
    <property type="evidence" value="ECO:0007669"/>
    <property type="project" value="UniProtKB-SubCell"/>
</dbReference>
<dbReference type="OrthoDB" id="9049620at2759"/>
<evidence type="ECO:0000256" key="19">
    <source>
        <dbReference type="SAM" id="MobiDB-lite"/>
    </source>
</evidence>
<comment type="subcellular location">
    <subcellularLocation>
        <location evidence="2 18">Nucleus</location>
    </subcellularLocation>
</comment>
<reference evidence="23" key="1">
    <citation type="submission" date="2022-03" db="EMBL/GenBank/DDBJ databases">
        <authorList>
            <person name="Legras J.-L."/>
            <person name="Devillers H."/>
            <person name="Grondin C."/>
        </authorList>
    </citation>
    <scope>NUCLEOTIDE SEQUENCE</scope>
    <source>
        <strain evidence="23">CLIB 1423</strain>
    </source>
</reference>
<keyword evidence="24" id="KW-1185">Reference proteome</keyword>
<feature type="region of interest" description="Disordered" evidence="19">
    <location>
        <begin position="159"/>
        <end position="183"/>
    </location>
</feature>
<evidence type="ECO:0000259" key="21">
    <source>
        <dbReference type="PROSITE" id="PS50800"/>
    </source>
</evidence>
<evidence type="ECO:0000256" key="1">
    <source>
        <dbReference type="ARBA" id="ARBA00000900"/>
    </source>
</evidence>
<dbReference type="AlphaFoldDB" id="A0A9P0VXP2"/>
<dbReference type="SMART" id="SM00734">
    <property type="entry name" value="ZnF_Rad18"/>
    <property type="match status" value="1"/>
</dbReference>
<evidence type="ECO:0000256" key="12">
    <source>
        <dbReference type="ARBA" id="ARBA00022833"/>
    </source>
</evidence>
<dbReference type="GO" id="GO:0008270">
    <property type="term" value="F:zinc ion binding"/>
    <property type="evidence" value="ECO:0007669"/>
    <property type="project" value="UniProtKB-KW"/>
</dbReference>
<evidence type="ECO:0000256" key="4">
    <source>
        <dbReference type="ARBA" id="ARBA00009506"/>
    </source>
</evidence>
<comment type="similarity">
    <text evidence="4 18">Belongs to the RAD18 family.</text>
</comment>
<dbReference type="Pfam" id="PF13923">
    <property type="entry name" value="zf-C3HC4_2"/>
    <property type="match status" value="1"/>
</dbReference>
<comment type="function">
    <text evidence="18">E3 RING-finger protein, member of the UBC2/RAD6 epistasis group. Associates to the E2 ubiquitin conjugating enzyme UBC2/RAD6 to form the UBC2-RAD18 ubiquitin ligase complex involved in postreplicative repair (PRR) of damaged DNA.</text>
</comment>
<dbReference type="InterPro" id="IPR006642">
    <property type="entry name" value="Rad18_UBZ4"/>
</dbReference>
<dbReference type="SMART" id="SM00184">
    <property type="entry name" value="RING"/>
    <property type="match status" value="1"/>
</dbReference>
<feature type="compositionally biased region" description="Basic and acidic residues" evidence="19">
    <location>
        <begin position="445"/>
        <end position="462"/>
    </location>
</feature>
<dbReference type="PROSITE" id="PS51908">
    <property type="entry name" value="ZF_UBZ4"/>
    <property type="match status" value="1"/>
</dbReference>
<evidence type="ECO:0000256" key="3">
    <source>
        <dbReference type="ARBA" id="ARBA00004906"/>
    </source>
</evidence>
<keyword evidence="12 18" id="KW-0862">Zinc</keyword>
<dbReference type="InterPro" id="IPR017907">
    <property type="entry name" value="Znf_RING_CS"/>
</dbReference>
<evidence type="ECO:0000256" key="5">
    <source>
        <dbReference type="ARBA" id="ARBA00012483"/>
    </source>
</evidence>
<comment type="subunit">
    <text evidence="18">Interacts with E2 UBC2, forming a complex with ubiquitin ligase activity.</text>
</comment>
<evidence type="ECO:0000256" key="16">
    <source>
        <dbReference type="PROSITE-ProRule" id="PRU00175"/>
    </source>
</evidence>
<dbReference type="InterPro" id="IPR039577">
    <property type="entry name" value="Rad18"/>
</dbReference>
<dbReference type="InterPro" id="IPR004580">
    <property type="entry name" value="Rad18_fungi"/>
</dbReference>
<keyword evidence="15 18" id="KW-0539">Nucleus</keyword>
<name>A0A9P0VXP2_9ASCO</name>
<dbReference type="InterPro" id="IPR003034">
    <property type="entry name" value="SAP_dom"/>
</dbReference>
<evidence type="ECO:0000256" key="15">
    <source>
        <dbReference type="ARBA" id="ARBA00023242"/>
    </source>
</evidence>
<organism evidence="23 24">
    <name type="scientific">[Candida] railenensis</name>
    <dbReference type="NCBI Taxonomy" id="45579"/>
    <lineage>
        <taxon>Eukaryota</taxon>
        <taxon>Fungi</taxon>
        <taxon>Dikarya</taxon>
        <taxon>Ascomycota</taxon>
        <taxon>Saccharomycotina</taxon>
        <taxon>Pichiomycetes</taxon>
        <taxon>Debaryomycetaceae</taxon>
        <taxon>Kurtzmaniella</taxon>
    </lineage>
</organism>
<evidence type="ECO:0000256" key="13">
    <source>
        <dbReference type="ARBA" id="ARBA00023125"/>
    </source>
</evidence>
<dbReference type="GO" id="GO:0003697">
    <property type="term" value="F:single-stranded DNA binding"/>
    <property type="evidence" value="ECO:0007669"/>
    <property type="project" value="UniProtKB-UniRule"/>
</dbReference>
<dbReference type="PROSITE" id="PS50800">
    <property type="entry name" value="SAP"/>
    <property type="match status" value="1"/>
</dbReference>
<evidence type="ECO:0000256" key="6">
    <source>
        <dbReference type="ARBA" id="ARBA00015551"/>
    </source>
</evidence>
<keyword evidence="11 18" id="KW-0833">Ubl conjugation pathway</keyword>
<proteinExistence type="inferred from homology"/>
<keyword evidence="9 17" id="KW-0227">DNA damage</keyword>
<evidence type="ECO:0000313" key="23">
    <source>
        <dbReference type="EMBL" id="CAH2352209.1"/>
    </source>
</evidence>
<dbReference type="GO" id="GO:0006281">
    <property type="term" value="P:DNA repair"/>
    <property type="evidence" value="ECO:0007669"/>
    <property type="project" value="UniProtKB-KW"/>
</dbReference>
<dbReference type="EMBL" id="CAKXYY010000006">
    <property type="protein sequence ID" value="CAH2352209.1"/>
    <property type="molecule type" value="Genomic_DNA"/>
</dbReference>
<evidence type="ECO:0000259" key="22">
    <source>
        <dbReference type="PROSITE" id="PS51908"/>
    </source>
</evidence>
<dbReference type="SMART" id="SM00513">
    <property type="entry name" value="SAP"/>
    <property type="match status" value="1"/>
</dbReference>
<evidence type="ECO:0000256" key="18">
    <source>
        <dbReference type="RuleBase" id="RU368093"/>
    </source>
</evidence>
<dbReference type="InterPro" id="IPR013083">
    <property type="entry name" value="Znf_RING/FYVE/PHD"/>
</dbReference>
<feature type="region of interest" description="Disordered" evidence="19">
    <location>
        <begin position="415"/>
        <end position="479"/>
    </location>
</feature>
<evidence type="ECO:0000256" key="17">
    <source>
        <dbReference type="PROSITE-ProRule" id="PRU01256"/>
    </source>
</evidence>
<dbReference type="Proteomes" id="UP000837801">
    <property type="component" value="Unassembled WGS sequence"/>
</dbReference>
<feature type="domain" description="RING-type" evidence="20">
    <location>
        <begin position="36"/>
        <end position="74"/>
    </location>
</feature>
<dbReference type="GO" id="GO:0061630">
    <property type="term" value="F:ubiquitin protein ligase activity"/>
    <property type="evidence" value="ECO:0007669"/>
    <property type="project" value="UniProtKB-UniRule"/>
</dbReference>